<feature type="region of interest" description="Disordered" evidence="4">
    <location>
        <begin position="157"/>
        <end position="199"/>
    </location>
</feature>
<dbReference type="SMART" id="SM00360">
    <property type="entry name" value="RRM"/>
    <property type="match status" value="1"/>
</dbReference>
<feature type="coiled-coil region" evidence="3">
    <location>
        <begin position="36"/>
        <end position="73"/>
    </location>
</feature>
<dbReference type="PROSITE" id="PS50102">
    <property type="entry name" value="RRM"/>
    <property type="match status" value="1"/>
</dbReference>
<keyword evidence="1 2" id="KW-0694">RNA-binding</keyword>
<dbReference type="Proteomes" id="UP000695000">
    <property type="component" value="Unplaced"/>
</dbReference>
<keyword evidence="3" id="KW-0175">Coiled coil</keyword>
<evidence type="ECO:0000313" key="6">
    <source>
        <dbReference type="Proteomes" id="UP000695000"/>
    </source>
</evidence>
<evidence type="ECO:0000256" key="2">
    <source>
        <dbReference type="PROSITE-ProRule" id="PRU00176"/>
    </source>
</evidence>
<dbReference type="PANTHER" id="PTHR23236:SF12">
    <property type="entry name" value="EUKARYOTIC INITIATION FACTOR 4B-RELATED"/>
    <property type="match status" value="1"/>
</dbReference>
<evidence type="ECO:0000256" key="3">
    <source>
        <dbReference type="SAM" id="Coils"/>
    </source>
</evidence>
<evidence type="ECO:0000256" key="1">
    <source>
        <dbReference type="ARBA" id="ARBA00022884"/>
    </source>
</evidence>
<dbReference type="InterPro" id="IPR000504">
    <property type="entry name" value="RRM_dom"/>
</dbReference>
<evidence type="ECO:0000256" key="4">
    <source>
        <dbReference type="SAM" id="MobiDB-lite"/>
    </source>
</evidence>
<dbReference type="CDD" id="cd12306">
    <property type="entry name" value="RRM_II_PABPs"/>
    <property type="match status" value="1"/>
</dbReference>
<dbReference type="Pfam" id="PF00076">
    <property type="entry name" value="RRM_1"/>
    <property type="match status" value="1"/>
</dbReference>
<dbReference type="InterPro" id="IPR012677">
    <property type="entry name" value="Nucleotide-bd_a/b_plait_sf"/>
</dbReference>
<evidence type="ECO:0000259" key="5">
    <source>
        <dbReference type="PROSITE" id="PS50102"/>
    </source>
</evidence>
<accession>A0ABM1N6M4</accession>
<feature type="compositionally biased region" description="Gly residues" evidence="4">
    <location>
        <begin position="167"/>
        <end position="184"/>
    </location>
</feature>
<sequence>MEDVLEIKDSIDCLSLETGIEDEASGTPPTDEVSSMEQLEGEVAEIQERMQEINDEVQMLNELQDQMEKQFNTNDLPDISMDDNSVYVGNVDYGTTVLMLENHFKHCGSITRLTIPMNKFCGSPKGYAYIEFANEKAMLMALNMDDTILRGRPIKVGKKRTNKPGLSGSGRGPRGRGFYGGPRGGFDTRPGRGGFSNGYSRPRMYSNNTYYTPY</sequence>
<feature type="domain" description="RRM" evidence="5">
    <location>
        <begin position="84"/>
        <end position="161"/>
    </location>
</feature>
<keyword evidence="6" id="KW-1185">Reference proteome</keyword>
<dbReference type="Gene3D" id="3.30.70.330">
    <property type="match status" value="1"/>
</dbReference>
<proteinExistence type="predicted"/>
<dbReference type="InterPro" id="IPR035979">
    <property type="entry name" value="RBD_domain_sf"/>
</dbReference>
<dbReference type="PANTHER" id="PTHR23236">
    <property type="entry name" value="EUKARYOTIC TRANSLATION INITIATION FACTOR 4B/4H"/>
    <property type="match status" value="1"/>
</dbReference>
<name>A0ABM1N6M4_NICVS</name>
<reference evidence="7" key="1">
    <citation type="submission" date="2025-08" db="UniProtKB">
        <authorList>
            <consortium name="RefSeq"/>
        </authorList>
    </citation>
    <scope>IDENTIFICATION</scope>
    <source>
        <tissue evidence="7">Whole Larva</tissue>
    </source>
</reference>
<protein>
    <submittedName>
        <fullName evidence="7">Polyadenylate-binding protein 2-like</fullName>
    </submittedName>
</protein>
<dbReference type="RefSeq" id="XP_017782474.1">
    <property type="nucleotide sequence ID" value="XM_017926985.1"/>
</dbReference>
<organism evidence="6 7">
    <name type="scientific">Nicrophorus vespilloides</name>
    <name type="common">Boreal carrion beetle</name>
    <dbReference type="NCBI Taxonomy" id="110193"/>
    <lineage>
        <taxon>Eukaryota</taxon>
        <taxon>Metazoa</taxon>
        <taxon>Ecdysozoa</taxon>
        <taxon>Arthropoda</taxon>
        <taxon>Hexapoda</taxon>
        <taxon>Insecta</taxon>
        <taxon>Pterygota</taxon>
        <taxon>Neoptera</taxon>
        <taxon>Endopterygota</taxon>
        <taxon>Coleoptera</taxon>
        <taxon>Polyphaga</taxon>
        <taxon>Staphyliniformia</taxon>
        <taxon>Silphidae</taxon>
        <taxon>Nicrophorinae</taxon>
        <taxon>Nicrophorus</taxon>
    </lineage>
</organism>
<evidence type="ECO:0000313" key="7">
    <source>
        <dbReference type="RefSeq" id="XP_017782474.1"/>
    </source>
</evidence>
<dbReference type="SUPFAM" id="SSF54928">
    <property type="entry name" value="RNA-binding domain, RBD"/>
    <property type="match status" value="1"/>
</dbReference>
<dbReference type="GeneID" id="108566880"/>
<gene>
    <name evidence="7" type="primary">LOC108566880</name>
</gene>